<keyword evidence="2" id="KW-1185">Reference proteome</keyword>
<comment type="caution">
    <text evidence="1">The sequence shown here is derived from an EMBL/GenBank/DDBJ whole genome shotgun (WGS) entry which is preliminary data.</text>
</comment>
<organism evidence="1 2">
    <name type="scientific">Roseiconus lacunae</name>
    <dbReference type="NCBI Taxonomy" id="2605694"/>
    <lineage>
        <taxon>Bacteria</taxon>
        <taxon>Pseudomonadati</taxon>
        <taxon>Planctomycetota</taxon>
        <taxon>Planctomycetia</taxon>
        <taxon>Pirellulales</taxon>
        <taxon>Pirellulaceae</taxon>
        <taxon>Roseiconus</taxon>
    </lineage>
</organism>
<reference evidence="1 2" key="1">
    <citation type="submission" date="2023-06" db="EMBL/GenBank/DDBJ databases">
        <title>Roseiconus lacunae JC819 isolated from Gulf of Mannar region, Tamil Nadu.</title>
        <authorList>
            <person name="Pk S."/>
            <person name="Ch S."/>
            <person name="Ch V.R."/>
        </authorList>
    </citation>
    <scope>NUCLEOTIDE SEQUENCE [LARGE SCALE GENOMIC DNA]</scope>
    <source>
        <strain evidence="1 2">JC819</strain>
    </source>
</reference>
<evidence type="ECO:0008006" key="3">
    <source>
        <dbReference type="Google" id="ProtNLM"/>
    </source>
</evidence>
<evidence type="ECO:0000313" key="2">
    <source>
        <dbReference type="Proteomes" id="UP001239462"/>
    </source>
</evidence>
<proteinExistence type="predicted"/>
<dbReference type="RefSeq" id="WP_289162121.1">
    <property type="nucleotide sequence ID" value="NZ_JASZZN010000002.1"/>
</dbReference>
<evidence type="ECO:0000313" key="1">
    <source>
        <dbReference type="EMBL" id="MDM4014343.1"/>
    </source>
</evidence>
<sequence>MNLNSLPVFRRPNPLMLLGCVVVLGLLQTNVCDGQRRLDEPPIDYRTTDADNPVSDLADKVNSGEIRLEYEPGFGYLRSILEELEIPISSQALVFSKTSLQAGRIEPKNPRAFYFNDDVYVGWIRGSSLMEVATADPKLGAVFYSIQMQPRGASIRREHHRCLVCHEKTTDSGKVPLHTITSVMTRDDGQVNLLLAEFETDHTSPFEERWGGWYVTGHSELMKHMGNAFLEGDALVPMQPAFFDRLDHAFDTRHWPAATSDIAALMVLEHQVEMHNRMTNANYAVRRSEYLSDAGKRDNEAHHQQINQAAKSIVEYLLFSGEAKLPSPVTTSSPFADEFAQRGPFDSQGRSLRQFDLQTRLFKYPCSYLVYSEQFQQLEPELLKRVKGQLRAILEGDNQDAAFEHLTAADREAILNILVETKVL</sequence>
<accession>A0ABT7PCZ0</accession>
<gene>
    <name evidence="1" type="ORF">QTN89_02795</name>
</gene>
<protein>
    <recommendedName>
        <fullName evidence="3">Cytochrome c domain-containing protein</fullName>
    </recommendedName>
</protein>
<dbReference type="EMBL" id="JASZZN010000002">
    <property type="protein sequence ID" value="MDM4014343.1"/>
    <property type="molecule type" value="Genomic_DNA"/>
</dbReference>
<name>A0ABT7PCZ0_9BACT</name>
<dbReference type="Proteomes" id="UP001239462">
    <property type="component" value="Unassembled WGS sequence"/>
</dbReference>